<comment type="caution">
    <text evidence="2">The sequence shown here is derived from an EMBL/GenBank/DDBJ whole genome shotgun (WGS) entry which is preliminary data.</text>
</comment>
<evidence type="ECO:0000313" key="3">
    <source>
        <dbReference type="Proteomes" id="UP001408789"/>
    </source>
</evidence>
<name>A0AAP0D870_9ASTR</name>
<dbReference type="PANTHER" id="PTHR31672:SF10">
    <property type="entry name" value="F-BOX DOMAIN-CONTAINING PROTEIN"/>
    <property type="match status" value="1"/>
</dbReference>
<dbReference type="NCBIfam" id="TIGR01640">
    <property type="entry name" value="F_box_assoc_1"/>
    <property type="match status" value="1"/>
</dbReference>
<dbReference type="AlphaFoldDB" id="A0AAP0D870"/>
<evidence type="ECO:0000259" key="1">
    <source>
        <dbReference type="PROSITE" id="PS50181"/>
    </source>
</evidence>
<dbReference type="SMART" id="SM00256">
    <property type="entry name" value="FBOX"/>
    <property type="match status" value="1"/>
</dbReference>
<dbReference type="InterPro" id="IPR001810">
    <property type="entry name" value="F-box_dom"/>
</dbReference>
<dbReference type="InterPro" id="IPR017451">
    <property type="entry name" value="F-box-assoc_interact_dom"/>
</dbReference>
<dbReference type="Gene3D" id="1.20.1280.50">
    <property type="match status" value="1"/>
</dbReference>
<dbReference type="SUPFAM" id="SSF81383">
    <property type="entry name" value="F-box domain"/>
    <property type="match status" value="1"/>
</dbReference>
<dbReference type="InterPro" id="IPR050796">
    <property type="entry name" value="SCF_F-box_component"/>
</dbReference>
<dbReference type="CDD" id="cd22157">
    <property type="entry name" value="F-box_AtFBW1-like"/>
    <property type="match status" value="1"/>
</dbReference>
<evidence type="ECO:0000313" key="2">
    <source>
        <dbReference type="EMBL" id="KAK9068223.1"/>
    </source>
</evidence>
<accession>A0AAP0D870</accession>
<dbReference type="PANTHER" id="PTHR31672">
    <property type="entry name" value="BNACNNG10540D PROTEIN"/>
    <property type="match status" value="1"/>
</dbReference>
<dbReference type="Proteomes" id="UP001408789">
    <property type="component" value="Unassembled WGS sequence"/>
</dbReference>
<protein>
    <recommendedName>
        <fullName evidence="1">F-box domain-containing protein</fullName>
    </recommendedName>
</protein>
<organism evidence="2 3">
    <name type="scientific">Deinandra increscens subsp. villosa</name>
    <dbReference type="NCBI Taxonomy" id="3103831"/>
    <lineage>
        <taxon>Eukaryota</taxon>
        <taxon>Viridiplantae</taxon>
        <taxon>Streptophyta</taxon>
        <taxon>Embryophyta</taxon>
        <taxon>Tracheophyta</taxon>
        <taxon>Spermatophyta</taxon>
        <taxon>Magnoliopsida</taxon>
        <taxon>eudicotyledons</taxon>
        <taxon>Gunneridae</taxon>
        <taxon>Pentapetalae</taxon>
        <taxon>asterids</taxon>
        <taxon>campanulids</taxon>
        <taxon>Asterales</taxon>
        <taxon>Asteraceae</taxon>
        <taxon>Asteroideae</taxon>
        <taxon>Heliantheae alliance</taxon>
        <taxon>Madieae</taxon>
        <taxon>Madiinae</taxon>
        <taxon>Deinandra</taxon>
    </lineage>
</organism>
<dbReference type="Pfam" id="PF07734">
    <property type="entry name" value="FBA_1"/>
    <property type="match status" value="1"/>
</dbReference>
<dbReference type="PROSITE" id="PS50181">
    <property type="entry name" value="FBOX"/>
    <property type="match status" value="1"/>
</dbReference>
<proteinExistence type="predicted"/>
<dbReference type="EMBL" id="JBCNJP010000014">
    <property type="protein sequence ID" value="KAK9068223.1"/>
    <property type="molecule type" value="Genomic_DNA"/>
</dbReference>
<keyword evidence="3" id="KW-1185">Reference proteome</keyword>
<dbReference type="Pfam" id="PF00646">
    <property type="entry name" value="F-box"/>
    <property type="match status" value="1"/>
</dbReference>
<feature type="domain" description="F-box" evidence="1">
    <location>
        <begin position="6"/>
        <end position="52"/>
    </location>
</feature>
<sequence>MTSSSSEATSYVPFEIQEQIIKRLPVKSLVRFRSVSKQWKSLIESSDFIIDHQTQQQKQPRRNHLLIKYRCVEDWDDKYISIVNDASLPRHHSHLAAAAVPPLIDLVCDPSLLDCSSHGLVCVHGYHYKRANKTLIVVWNPSIRKSVGVTVPSAGLVAVRFGVCPNTNEPKILRIIEQDHTLDFKTEVFALSTGTWRSLPPLCLPFELALFDPNQVVIDGVIYWVARNRIGMYVESIIISFDLTSEVFHQLVLPEDLMLACHGKRKSIAKLHDDSLALILTNLDRCLCEVWTTKGSPSKSSSSSSSSSSCTWFTKLFEIDSRETIQLLHYFNMLGFNMNGHMMLGGCRLRVYEPSSKHMKRLEIDAADDDDEGMKMAYYTESLFLLNHSSSIII</sequence>
<dbReference type="InterPro" id="IPR006527">
    <property type="entry name" value="F-box-assoc_dom_typ1"/>
</dbReference>
<gene>
    <name evidence="2" type="ORF">SSX86_012334</name>
</gene>
<dbReference type="InterPro" id="IPR036047">
    <property type="entry name" value="F-box-like_dom_sf"/>
</dbReference>
<reference evidence="2 3" key="1">
    <citation type="submission" date="2024-04" db="EMBL/GenBank/DDBJ databases">
        <title>The reference genome of an endangered Asteraceae, Deinandra increscens subsp. villosa, native to the Central Coast of California.</title>
        <authorList>
            <person name="Guilliams M."/>
            <person name="Hasenstab-Lehman K."/>
            <person name="Meyer R."/>
            <person name="Mcevoy S."/>
        </authorList>
    </citation>
    <scope>NUCLEOTIDE SEQUENCE [LARGE SCALE GENOMIC DNA]</scope>
    <source>
        <tissue evidence="2">Leaf</tissue>
    </source>
</reference>